<feature type="region of interest" description="Disordered" evidence="1">
    <location>
        <begin position="63"/>
        <end position="122"/>
    </location>
</feature>
<dbReference type="Gene3D" id="2.40.50.90">
    <property type="match status" value="1"/>
</dbReference>
<evidence type="ECO:0000313" key="5">
    <source>
        <dbReference type="Proteomes" id="UP001598673"/>
    </source>
</evidence>
<dbReference type="SUPFAM" id="SSF50199">
    <property type="entry name" value="Staphylococcal nuclease"/>
    <property type="match status" value="1"/>
</dbReference>
<sequence length="354" mass="37957">MEVLFVLFIVASFVVAIMALFRRSPVRRWYASRQHPGRAVVVTLVMWLIAVVALVPKGPAVDTATTADAPSTSATPSPRPPASTPGTTPAESPPTTTPSADTTAPTTRQASTPDGVPRDAQRVRVERVVDGDTLEAAAVSSGTVLSGTAQVDVRLLEIDAPETKHPSEPEQCYGREATEKLLELAPPDSTVWVQRDEELRDRHGRYLLYVWNDTGVFVNRAMVTEGFAQPDLYKPNDKHWETISAAGGQARSVAAGLWSACESFGAPESTPPASTSVPTQEPAPEPWTEPEPPQEPEQPGTGPASEPAPEPDGVVSYPYPPDKDCGEIEESNFQVQEGDPHRFDDDGDGIGCEG</sequence>
<dbReference type="Pfam" id="PF00565">
    <property type="entry name" value="SNase"/>
    <property type="match status" value="1"/>
</dbReference>
<proteinExistence type="predicted"/>
<dbReference type="InterPro" id="IPR016071">
    <property type="entry name" value="Staphylococal_nuclease_OB-fold"/>
</dbReference>
<name>A0ABW6FXR7_9PSEU</name>
<keyword evidence="2" id="KW-0812">Transmembrane</keyword>
<feature type="compositionally biased region" description="Low complexity" evidence="1">
    <location>
        <begin position="97"/>
        <end position="107"/>
    </location>
</feature>
<feature type="compositionally biased region" description="Pro residues" evidence="1">
    <location>
        <begin position="281"/>
        <end position="296"/>
    </location>
</feature>
<dbReference type="PROSITE" id="PS50830">
    <property type="entry name" value="TNASE_3"/>
    <property type="match status" value="1"/>
</dbReference>
<evidence type="ECO:0000313" key="4">
    <source>
        <dbReference type="EMBL" id="MFD6792443.1"/>
    </source>
</evidence>
<evidence type="ECO:0000259" key="3">
    <source>
        <dbReference type="PROSITE" id="PS50830"/>
    </source>
</evidence>
<keyword evidence="2" id="KW-0472">Membrane</keyword>
<organism evidence="4 5">
    <name type="scientific">Prauserella salsuginis</name>
    <dbReference type="NCBI Taxonomy" id="387889"/>
    <lineage>
        <taxon>Bacteria</taxon>
        <taxon>Bacillati</taxon>
        <taxon>Actinomycetota</taxon>
        <taxon>Actinomycetes</taxon>
        <taxon>Pseudonocardiales</taxon>
        <taxon>Pseudonocardiaceae</taxon>
        <taxon>Prauserella</taxon>
        <taxon>Prauserella salsuginis group</taxon>
    </lineage>
</organism>
<feature type="transmembrane region" description="Helical" evidence="2">
    <location>
        <begin position="6"/>
        <end position="24"/>
    </location>
</feature>
<dbReference type="SMART" id="SM00318">
    <property type="entry name" value="SNc"/>
    <property type="match status" value="1"/>
</dbReference>
<feature type="region of interest" description="Disordered" evidence="1">
    <location>
        <begin position="264"/>
        <end position="354"/>
    </location>
</feature>
<evidence type="ECO:0000256" key="1">
    <source>
        <dbReference type="SAM" id="MobiDB-lite"/>
    </source>
</evidence>
<feature type="compositionally biased region" description="Low complexity" evidence="1">
    <location>
        <begin position="63"/>
        <end position="76"/>
    </location>
</feature>
<accession>A0ABW6FXR7</accession>
<dbReference type="EMBL" id="JBHXCV010000002">
    <property type="protein sequence ID" value="MFD6792443.1"/>
    <property type="molecule type" value="Genomic_DNA"/>
</dbReference>
<feature type="transmembrane region" description="Helical" evidence="2">
    <location>
        <begin position="36"/>
        <end position="55"/>
    </location>
</feature>
<keyword evidence="5" id="KW-1185">Reference proteome</keyword>
<dbReference type="RefSeq" id="WP_258936972.1">
    <property type="nucleotide sequence ID" value="NZ_JANBBF010000010.1"/>
</dbReference>
<evidence type="ECO:0000256" key="2">
    <source>
        <dbReference type="SAM" id="Phobius"/>
    </source>
</evidence>
<protein>
    <submittedName>
        <fullName evidence="4">Thermonuclease family protein</fullName>
    </submittedName>
</protein>
<comment type="caution">
    <text evidence="4">The sequence shown here is derived from an EMBL/GenBank/DDBJ whole genome shotgun (WGS) entry which is preliminary data.</text>
</comment>
<dbReference type="Proteomes" id="UP001598673">
    <property type="component" value="Unassembled WGS sequence"/>
</dbReference>
<dbReference type="InterPro" id="IPR035437">
    <property type="entry name" value="SNase_OB-fold_sf"/>
</dbReference>
<reference evidence="4 5" key="1">
    <citation type="submission" date="2024-09" db="EMBL/GenBank/DDBJ databases">
        <title>The Natural Products Discovery Center: Release of the First 8490 Sequenced Strains for Exploring Actinobacteria Biosynthetic Diversity.</title>
        <authorList>
            <person name="Kalkreuter E."/>
            <person name="Kautsar S.A."/>
            <person name="Yang D."/>
            <person name="Bader C.D."/>
            <person name="Teijaro C.N."/>
            <person name="Fluegel L."/>
            <person name="Davis C.M."/>
            <person name="Simpson J.R."/>
            <person name="Lauterbach L."/>
            <person name="Steele A.D."/>
            <person name="Gui C."/>
            <person name="Meng S."/>
            <person name="Li G."/>
            <person name="Viehrig K."/>
            <person name="Ye F."/>
            <person name="Su P."/>
            <person name="Kiefer A.F."/>
            <person name="Nichols A."/>
            <person name="Cepeda A.J."/>
            <person name="Yan W."/>
            <person name="Fan B."/>
            <person name="Jiang Y."/>
            <person name="Adhikari A."/>
            <person name="Zheng C.-J."/>
            <person name="Schuster L."/>
            <person name="Cowan T.M."/>
            <person name="Smanski M.J."/>
            <person name="Chevrette M.G."/>
            <person name="De Carvalho L.P.S."/>
            <person name="Shen B."/>
        </authorList>
    </citation>
    <scope>NUCLEOTIDE SEQUENCE [LARGE SCALE GENOMIC DNA]</scope>
    <source>
        <strain evidence="4 5">NPDC060353</strain>
    </source>
</reference>
<gene>
    <name evidence="4" type="ORF">ACFWGY_03835</name>
</gene>
<feature type="domain" description="TNase-like" evidence="3">
    <location>
        <begin position="119"/>
        <end position="260"/>
    </location>
</feature>
<keyword evidence="2" id="KW-1133">Transmembrane helix</keyword>